<dbReference type="PANTHER" id="PTHR43476">
    <property type="entry name" value="3-(3-HYDROXY-PHENYL)PROPIONATE/3-HYDROXYCINNAMIC ACID HYDROXYLASE"/>
    <property type="match status" value="1"/>
</dbReference>
<evidence type="ECO:0000313" key="4">
    <source>
        <dbReference type="EMBL" id="MFB2896249.1"/>
    </source>
</evidence>
<keyword evidence="1" id="KW-0560">Oxidoreductase</keyword>
<dbReference type="EMBL" id="JBHFNR010000190">
    <property type="protein sequence ID" value="MFB2896249.1"/>
    <property type="molecule type" value="Genomic_DNA"/>
</dbReference>
<keyword evidence="5" id="KW-1185">Reference proteome</keyword>
<evidence type="ECO:0000259" key="3">
    <source>
        <dbReference type="Pfam" id="PF01494"/>
    </source>
</evidence>
<evidence type="ECO:0000256" key="1">
    <source>
        <dbReference type="ARBA" id="ARBA00023002"/>
    </source>
</evidence>
<accession>A0ABV4XX02</accession>
<dbReference type="SUPFAM" id="SSF51905">
    <property type="entry name" value="FAD/NAD(P)-binding domain"/>
    <property type="match status" value="1"/>
</dbReference>
<name>A0ABV4XX02_9CYAN</name>
<dbReference type="InterPro" id="IPR002938">
    <property type="entry name" value="FAD-bd"/>
</dbReference>
<dbReference type="InterPro" id="IPR036188">
    <property type="entry name" value="FAD/NAD-bd_sf"/>
</dbReference>
<evidence type="ECO:0000313" key="5">
    <source>
        <dbReference type="Proteomes" id="UP001576784"/>
    </source>
</evidence>
<dbReference type="PANTHER" id="PTHR43476:SF5">
    <property type="entry name" value="FAD-DEPENDENT MONOOXYGENASE"/>
    <property type="match status" value="1"/>
</dbReference>
<evidence type="ECO:0000256" key="2">
    <source>
        <dbReference type="SAM" id="MobiDB-lite"/>
    </source>
</evidence>
<dbReference type="Pfam" id="PF01494">
    <property type="entry name" value="FAD_binding_3"/>
    <property type="match status" value="1"/>
</dbReference>
<dbReference type="PRINTS" id="PR00420">
    <property type="entry name" value="RNGMNOXGNASE"/>
</dbReference>
<dbReference type="Gene3D" id="3.50.50.60">
    <property type="entry name" value="FAD/NAD(P)-binding domain"/>
    <property type="match status" value="2"/>
</dbReference>
<organism evidence="4 5">
    <name type="scientific">Floridaenema flaviceps BLCC-F50</name>
    <dbReference type="NCBI Taxonomy" id="3153642"/>
    <lineage>
        <taxon>Bacteria</taxon>
        <taxon>Bacillati</taxon>
        <taxon>Cyanobacteriota</taxon>
        <taxon>Cyanophyceae</taxon>
        <taxon>Oscillatoriophycideae</taxon>
        <taxon>Aerosakkonematales</taxon>
        <taxon>Aerosakkonemataceae</taxon>
        <taxon>Floridanema</taxon>
        <taxon>Floridanema flaviceps</taxon>
    </lineage>
</organism>
<dbReference type="RefSeq" id="WP_413265879.1">
    <property type="nucleotide sequence ID" value="NZ_JBHFNR010000190.1"/>
</dbReference>
<dbReference type="Proteomes" id="UP001576784">
    <property type="component" value="Unassembled WGS sequence"/>
</dbReference>
<feature type="domain" description="FAD-binding" evidence="3">
    <location>
        <begin position="29"/>
        <end position="348"/>
    </location>
</feature>
<feature type="compositionally biased region" description="Polar residues" evidence="2">
    <location>
        <begin position="1"/>
        <end position="10"/>
    </location>
</feature>
<protein>
    <submittedName>
        <fullName evidence="4">FAD-dependent oxidoreductase</fullName>
    </submittedName>
</protein>
<feature type="region of interest" description="Disordered" evidence="2">
    <location>
        <begin position="1"/>
        <end position="20"/>
    </location>
</feature>
<dbReference type="InterPro" id="IPR050631">
    <property type="entry name" value="PheA/TfdB_FAD_monoxygenase"/>
</dbReference>
<proteinExistence type="predicted"/>
<sequence length="420" mass="46947">MTPNSISGEESSIKEHEQTSHSIIDDAQVDCCIVGGGPAGTVLSLLLARLGINVMLLEAHRDFDRDFRGDTLQPSAMEIMAQMGLADRLLQLPHTKLQSITLRGIDGKVILSPSFSSLKTDFPYVTVMPQVRFLDFIVAEAKQYPSFQLVSGANVQELIEEDGVIRGVRYRGHGGWHEVRAQVTIGADGRHSRLRELAGLEAIPTSAPMDVLWFRLPRLPEDPEGLNGRVGKGRMVVLLDRSEQWQIGYIIPKGGYQQVRAAGLETLRQHLVEIFPEFKERVQQLQDWHQIAFLSVESSYVRRWYRPGLLLIGDAAHVMSPVGGVGINYAIQDAVVTANHLSQPLKNKQVKVSDLAAVQRQRQLPTRFIQFFQSLVQQNLIKNALNNQPLQLPAFLKMPILRDIPPRIIGFGLFPPHVEC</sequence>
<gene>
    <name evidence="4" type="ORF">ACE1CI_25340</name>
</gene>
<reference evidence="4 5" key="1">
    <citation type="submission" date="2024-09" db="EMBL/GenBank/DDBJ databases">
        <title>Floridaenema gen nov. (Aerosakkonemataceae, Aerosakkonematales ord. nov., Cyanobacteria) from benthic tropical and subtropical fresh waters, with the description of four new species.</title>
        <authorList>
            <person name="Moretto J.A."/>
            <person name="Berthold D.E."/>
            <person name="Lefler F.W."/>
            <person name="Huang I.-S."/>
            <person name="Laughinghouse H. IV."/>
        </authorList>
    </citation>
    <scope>NUCLEOTIDE SEQUENCE [LARGE SCALE GENOMIC DNA]</scope>
    <source>
        <strain evidence="4 5">BLCC-F50</strain>
    </source>
</reference>
<comment type="caution">
    <text evidence="4">The sequence shown here is derived from an EMBL/GenBank/DDBJ whole genome shotgun (WGS) entry which is preliminary data.</text>
</comment>